<dbReference type="OrthoDB" id="6921389at2759"/>
<dbReference type="Gene3D" id="2.40.370.10">
    <property type="entry name" value="AttH-like domain"/>
    <property type="match status" value="2"/>
</dbReference>
<dbReference type="CDD" id="cd00685">
    <property type="entry name" value="Trans_IPPS_HT"/>
    <property type="match status" value="1"/>
</dbReference>
<protein>
    <submittedName>
        <fullName evidence="4">Polyprenyl synthase</fullName>
    </submittedName>
</protein>
<dbReference type="Pfam" id="PF07143">
    <property type="entry name" value="CrtC"/>
    <property type="match status" value="1"/>
</dbReference>
<evidence type="ECO:0000313" key="4">
    <source>
        <dbReference type="EMBL" id="ORC92510.1"/>
    </source>
</evidence>
<dbReference type="GO" id="GO:0008299">
    <property type="term" value="P:isoprenoid biosynthetic process"/>
    <property type="evidence" value="ECO:0007669"/>
    <property type="project" value="InterPro"/>
</dbReference>
<keyword evidence="2" id="KW-0460">Magnesium</keyword>
<evidence type="ECO:0000256" key="1">
    <source>
        <dbReference type="ARBA" id="ARBA00022723"/>
    </source>
</evidence>
<dbReference type="InterPro" id="IPR008949">
    <property type="entry name" value="Isoprenoid_synthase_dom_sf"/>
</dbReference>
<proteinExistence type="predicted"/>
<dbReference type="VEuPathDB" id="TriTrypDB:TM35_000032630"/>
<dbReference type="Pfam" id="PF17186">
    <property type="entry name" value="Lipocalin_9"/>
    <property type="match status" value="1"/>
</dbReference>
<dbReference type="Proteomes" id="UP000192257">
    <property type="component" value="Unassembled WGS sequence"/>
</dbReference>
<dbReference type="STRING" id="67003.A0A1X0P7U9"/>
<dbReference type="InterPro" id="IPR033749">
    <property type="entry name" value="Polyprenyl_synt_CS"/>
</dbReference>
<accession>A0A1X0P7U9</accession>
<dbReference type="GO" id="GO:0046872">
    <property type="term" value="F:metal ion binding"/>
    <property type="evidence" value="ECO:0007669"/>
    <property type="project" value="UniProtKB-KW"/>
</dbReference>
<gene>
    <name evidence="4" type="ORF">TM35_000032630</name>
</gene>
<evidence type="ECO:0000259" key="3">
    <source>
        <dbReference type="Pfam" id="PF07143"/>
    </source>
</evidence>
<dbReference type="PANTHER" id="PTHR12001:SF44">
    <property type="entry name" value="GERANYLGERANYL PYROPHOSPHATE SYNTHASE"/>
    <property type="match status" value="1"/>
</dbReference>
<sequence>MSHTSYQEEKGVNPSQLDLPQNSLPLQWWYFNAHLKDVKSGREFSFFTSFFRQSKDIESLEKKEFLDACTSALIDVGEEKYYADSLLDHRAASIIRESLKSFKDREDGDFYTRDVVLDMVEKGRFPRPDRVMTKPAVVTQDTLKINYDDQCKVEGEGEDAQRKYTVYHHNPYYDISVDLQFSAHDMPILHGENGYVNEMFYYYIPNMDVKGTVKIGNIITEVVGDGWYDREYGGSFDEKGRKALDGWTWFSLRLSDNSFFSMFLIIDSETKKMKEFIGVFTCNGERRICRDILLNETERWTSLVSFLEYPVKFHLEVPSIDLILDIRVPFNHQEVPTLIANGGFYEGRVIGQGKREGKSITMVGFYEQKNCDNNGDVSVLLKNVGRFVRKTLAELYPLEATDEWIAKNVLGRYCTGTGVDSKIICDSLFRPIRSIIDRGGKAWRSLVLVSGCNALSRNYFDCSKYIAIAELLHVGSLVIDDIQDESTVRRGGETVHIKYGVPIAINSGTACYFTAVTLADVKSLNPEKANRIYELYFDVMKAGHAGQGLDIFGLDYLMPEVVKTGNAQPLCDALKAIHTYKTGAAAAAMCKVACILCDANEEVTTAMENFGLSLGLAFQIVDDALNVRGFEGDLKEAGEDIRDGKITYPVAKAMERLEASQRNRIWIILQERTSDCQKIQEVVDLLNSVNAIDDCLKEAKEIVDQRWEVLDGLIEDSFPKIMMKSFCSFLTKRKY</sequence>
<dbReference type="SFLD" id="SFLDS00005">
    <property type="entry name" value="Isoprenoid_Synthase_Type_I"/>
    <property type="match status" value="1"/>
</dbReference>
<feature type="domain" description="AttH" evidence="3">
    <location>
        <begin position="27"/>
        <end position="233"/>
    </location>
</feature>
<dbReference type="SUPFAM" id="SSF48576">
    <property type="entry name" value="Terpenoid synthases"/>
    <property type="match status" value="1"/>
</dbReference>
<dbReference type="AlphaFoldDB" id="A0A1X0P7U9"/>
<dbReference type="InterPro" id="IPR023374">
    <property type="entry name" value="AttH-like_dom_sf"/>
</dbReference>
<organism evidence="4 5">
    <name type="scientific">Trypanosoma theileri</name>
    <dbReference type="NCBI Taxonomy" id="67003"/>
    <lineage>
        <taxon>Eukaryota</taxon>
        <taxon>Discoba</taxon>
        <taxon>Euglenozoa</taxon>
        <taxon>Kinetoplastea</taxon>
        <taxon>Metakinetoplastina</taxon>
        <taxon>Trypanosomatida</taxon>
        <taxon>Trypanosomatidae</taxon>
        <taxon>Trypanosoma</taxon>
    </lineage>
</organism>
<evidence type="ECO:0000256" key="2">
    <source>
        <dbReference type="ARBA" id="ARBA00022842"/>
    </source>
</evidence>
<comment type="caution">
    <text evidence="4">The sequence shown here is derived from an EMBL/GenBank/DDBJ whole genome shotgun (WGS) entry which is preliminary data.</text>
</comment>
<keyword evidence="1" id="KW-0479">Metal-binding</keyword>
<evidence type="ECO:0000313" key="5">
    <source>
        <dbReference type="Proteomes" id="UP000192257"/>
    </source>
</evidence>
<dbReference type="InterPro" id="IPR010791">
    <property type="entry name" value="AttH_dom"/>
</dbReference>
<name>A0A1X0P7U9_9TRYP</name>
<dbReference type="Gene3D" id="1.10.600.10">
    <property type="entry name" value="Farnesyl Diphosphate Synthase"/>
    <property type="match status" value="1"/>
</dbReference>
<dbReference type="GO" id="GO:0004659">
    <property type="term" value="F:prenyltransferase activity"/>
    <property type="evidence" value="ECO:0007669"/>
    <property type="project" value="InterPro"/>
</dbReference>
<dbReference type="SUPFAM" id="SSF159245">
    <property type="entry name" value="AttH-like"/>
    <property type="match status" value="1"/>
</dbReference>
<dbReference type="GeneID" id="39981810"/>
<dbReference type="PANTHER" id="PTHR12001">
    <property type="entry name" value="GERANYLGERANYL PYROPHOSPHATE SYNTHASE"/>
    <property type="match status" value="1"/>
</dbReference>
<reference evidence="4 5" key="1">
    <citation type="submission" date="2017-03" db="EMBL/GenBank/DDBJ databases">
        <title>An alternative strategy for trypanosome survival in the mammalian bloodstream revealed through genome and transcriptome analysis of the ubiquitous bovine parasite Trypanosoma (Megatrypanum) theileri.</title>
        <authorList>
            <person name="Kelly S."/>
            <person name="Ivens A."/>
            <person name="Mott A."/>
            <person name="O'Neill E."/>
            <person name="Emms D."/>
            <person name="Macleod O."/>
            <person name="Voorheis P."/>
            <person name="Matthews J."/>
            <person name="Matthews K."/>
            <person name="Carrington M."/>
        </authorList>
    </citation>
    <scope>NUCLEOTIDE SEQUENCE [LARGE SCALE GENOMIC DNA]</scope>
    <source>
        <strain evidence="4">Edinburgh</strain>
    </source>
</reference>
<keyword evidence="5" id="KW-1185">Reference proteome</keyword>
<dbReference type="RefSeq" id="XP_028886576.1">
    <property type="nucleotide sequence ID" value="XM_029022030.1"/>
</dbReference>
<dbReference type="Pfam" id="PF00348">
    <property type="entry name" value="polyprenyl_synt"/>
    <property type="match status" value="1"/>
</dbReference>
<dbReference type="EMBL" id="NBCO01000003">
    <property type="protein sequence ID" value="ORC92510.1"/>
    <property type="molecule type" value="Genomic_DNA"/>
</dbReference>
<dbReference type="InterPro" id="IPR000092">
    <property type="entry name" value="Polyprenyl_synt"/>
</dbReference>
<dbReference type="PROSITE" id="PS00723">
    <property type="entry name" value="POLYPRENYL_SYNTHASE_1"/>
    <property type="match status" value="1"/>
</dbReference>